<name>A0A2G2WIG1_CAPBA</name>
<gene>
    <name evidence="2" type="ORF">CQW23_14194</name>
</gene>
<protein>
    <submittedName>
        <fullName evidence="2">Uncharacterized protein</fullName>
    </submittedName>
</protein>
<dbReference type="AlphaFoldDB" id="A0A2G2WIG1"/>
<comment type="caution">
    <text evidence="2">The sequence shown here is derived from an EMBL/GenBank/DDBJ whole genome shotgun (WGS) entry which is preliminary data.</text>
</comment>
<feature type="compositionally biased region" description="Low complexity" evidence="1">
    <location>
        <begin position="198"/>
        <end position="210"/>
    </location>
</feature>
<keyword evidence="3" id="KW-1185">Reference proteome</keyword>
<proteinExistence type="predicted"/>
<dbReference type="Proteomes" id="UP000224567">
    <property type="component" value="Unassembled WGS sequence"/>
</dbReference>
<reference evidence="2 3" key="1">
    <citation type="journal article" date="2017" name="Genome Biol.">
        <title>New reference genome sequences of hot pepper reveal the massive evolution of plant disease-resistance genes by retroduplication.</title>
        <authorList>
            <person name="Kim S."/>
            <person name="Park J."/>
            <person name="Yeom S.I."/>
            <person name="Kim Y.M."/>
            <person name="Seo E."/>
            <person name="Kim K.T."/>
            <person name="Kim M.S."/>
            <person name="Lee J.M."/>
            <person name="Cheong K."/>
            <person name="Shin H.S."/>
            <person name="Kim S.B."/>
            <person name="Han K."/>
            <person name="Lee J."/>
            <person name="Park M."/>
            <person name="Lee H.A."/>
            <person name="Lee H.Y."/>
            <person name="Lee Y."/>
            <person name="Oh S."/>
            <person name="Lee J.H."/>
            <person name="Choi E."/>
            <person name="Choi E."/>
            <person name="Lee S.E."/>
            <person name="Jeon J."/>
            <person name="Kim H."/>
            <person name="Choi G."/>
            <person name="Song H."/>
            <person name="Lee J."/>
            <person name="Lee S.C."/>
            <person name="Kwon J.K."/>
            <person name="Lee H.Y."/>
            <person name="Koo N."/>
            <person name="Hong Y."/>
            <person name="Kim R.W."/>
            <person name="Kang W.H."/>
            <person name="Huh J.H."/>
            <person name="Kang B.C."/>
            <person name="Yang T.J."/>
            <person name="Lee Y.H."/>
            <person name="Bennetzen J.L."/>
            <person name="Choi D."/>
        </authorList>
    </citation>
    <scope>NUCLEOTIDE SEQUENCE [LARGE SCALE GENOMIC DNA]</scope>
    <source>
        <strain evidence="3">cv. PBC81</strain>
    </source>
</reference>
<reference evidence="3" key="2">
    <citation type="journal article" date="2017" name="J. Anim. Genet.">
        <title>Multiple reference genome sequences of hot pepper reveal the massive evolution of plant disease resistance genes by retroduplication.</title>
        <authorList>
            <person name="Kim S."/>
            <person name="Park J."/>
            <person name="Yeom S.-I."/>
            <person name="Kim Y.-M."/>
            <person name="Seo E."/>
            <person name="Kim K.-T."/>
            <person name="Kim M.-S."/>
            <person name="Lee J.M."/>
            <person name="Cheong K."/>
            <person name="Shin H.-S."/>
            <person name="Kim S.-B."/>
            <person name="Han K."/>
            <person name="Lee J."/>
            <person name="Park M."/>
            <person name="Lee H.-A."/>
            <person name="Lee H.-Y."/>
            <person name="Lee Y."/>
            <person name="Oh S."/>
            <person name="Lee J.H."/>
            <person name="Choi E."/>
            <person name="Choi E."/>
            <person name="Lee S.E."/>
            <person name="Jeon J."/>
            <person name="Kim H."/>
            <person name="Choi G."/>
            <person name="Song H."/>
            <person name="Lee J."/>
            <person name="Lee S.-C."/>
            <person name="Kwon J.-K."/>
            <person name="Lee H.-Y."/>
            <person name="Koo N."/>
            <person name="Hong Y."/>
            <person name="Kim R.W."/>
            <person name="Kang W.-H."/>
            <person name="Huh J.H."/>
            <person name="Kang B.-C."/>
            <person name="Yang T.-J."/>
            <person name="Lee Y.-H."/>
            <person name="Bennetzen J.L."/>
            <person name="Choi D."/>
        </authorList>
    </citation>
    <scope>NUCLEOTIDE SEQUENCE [LARGE SCALE GENOMIC DNA]</scope>
    <source>
        <strain evidence="3">cv. PBC81</strain>
    </source>
</reference>
<accession>A0A2G2WIG1</accession>
<evidence type="ECO:0000256" key="1">
    <source>
        <dbReference type="SAM" id="MobiDB-lite"/>
    </source>
</evidence>
<organism evidence="2 3">
    <name type="scientific">Capsicum baccatum</name>
    <name type="common">Peruvian pepper</name>
    <dbReference type="NCBI Taxonomy" id="33114"/>
    <lineage>
        <taxon>Eukaryota</taxon>
        <taxon>Viridiplantae</taxon>
        <taxon>Streptophyta</taxon>
        <taxon>Embryophyta</taxon>
        <taxon>Tracheophyta</taxon>
        <taxon>Spermatophyta</taxon>
        <taxon>Magnoliopsida</taxon>
        <taxon>eudicotyledons</taxon>
        <taxon>Gunneridae</taxon>
        <taxon>Pentapetalae</taxon>
        <taxon>asterids</taxon>
        <taxon>lamiids</taxon>
        <taxon>Solanales</taxon>
        <taxon>Solanaceae</taxon>
        <taxon>Solanoideae</taxon>
        <taxon>Capsiceae</taxon>
        <taxon>Capsicum</taxon>
    </lineage>
</organism>
<feature type="region of interest" description="Disordered" evidence="1">
    <location>
        <begin position="181"/>
        <end position="221"/>
    </location>
</feature>
<evidence type="ECO:0000313" key="3">
    <source>
        <dbReference type="Proteomes" id="UP000224567"/>
    </source>
</evidence>
<evidence type="ECO:0000313" key="2">
    <source>
        <dbReference type="EMBL" id="PHT45036.1"/>
    </source>
</evidence>
<sequence length="245" mass="26777">MAGCTVVAVITYCFKFHHSGLKLVKLCEDKFSPKFYHRNELALSIGMKKSSENIYGTVLSVIMKLSDMNCVATGYGESETVDPSMKMGNMLPGSEGSAEIYQFIDNQNYEGGTFEDSNLTTKIMETKSPFKERKDDESVDLGPSTMSNKGIMLEEQNFFGIILLILASEFTGMGNRPKNKDNIYSSSVDNNNDDQSELLDSLGTGTSDGDSGCGSSGSVSSEDVVNTIDQFLREALQNPHERLSG</sequence>
<dbReference type="EMBL" id="MLFT02000006">
    <property type="protein sequence ID" value="PHT45036.1"/>
    <property type="molecule type" value="Genomic_DNA"/>
</dbReference>